<dbReference type="GO" id="GO:0004491">
    <property type="term" value="F:methylmalonate-semialdehyde dehydrogenase (acylating, NAD) activity"/>
    <property type="evidence" value="ECO:0007669"/>
    <property type="project" value="InterPro"/>
</dbReference>
<dbReference type="AlphaFoldDB" id="A5YS12"/>
<dbReference type="Gene3D" id="3.40.309.10">
    <property type="entry name" value="Aldehyde Dehydrogenase, Chain A, domain 2"/>
    <property type="match status" value="1"/>
</dbReference>
<dbReference type="Pfam" id="PF00171">
    <property type="entry name" value="Aldedh"/>
    <property type="match status" value="1"/>
</dbReference>
<evidence type="ECO:0000313" key="2">
    <source>
        <dbReference type="EMBL" id="ABQ75769.1"/>
    </source>
</evidence>
<proteinExistence type="predicted"/>
<feature type="domain" description="Aldehyde dehydrogenase" evidence="1">
    <location>
        <begin position="1"/>
        <end position="96"/>
    </location>
</feature>
<sequence length="99" mass="10771">MGPVLLENVTTEMDIAQTEIFDPALCLDDAEDLDTAIEMVNSIEYGNASTIYTERGGEARKYRYDVDAGNIGINIGVCAPMGFFHFGGRKGSFFGDLHA</sequence>
<name>A5YS12_9EURY</name>
<dbReference type="PANTHER" id="PTHR43866:SF4">
    <property type="entry name" value="MALONATE-SEMIALDEHYDE DEHYDROGENASE"/>
    <property type="match status" value="1"/>
</dbReference>
<accession>A5YS12</accession>
<organism evidence="2">
    <name type="scientific">uncultured haloarchaeon</name>
    <dbReference type="NCBI Taxonomy" id="160804"/>
    <lineage>
        <taxon>Archaea</taxon>
        <taxon>Methanobacteriati</taxon>
        <taxon>Methanobacteriota</taxon>
        <taxon>Stenosarchaea group</taxon>
        <taxon>Halobacteria</taxon>
        <taxon>Halobacteriales</taxon>
        <taxon>Halobacteriaceae</taxon>
        <taxon>environmental samples</taxon>
    </lineage>
</organism>
<dbReference type="InterPro" id="IPR010061">
    <property type="entry name" value="MeMal-semiAld_DH"/>
</dbReference>
<dbReference type="SUPFAM" id="SSF53720">
    <property type="entry name" value="ALDH-like"/>
    <property type="match status" value="1"/>
</dbReference>
<dbReference type="InterPro" id="IPR015590">
    <property type="entry name" value="Aldehyde_DH_dom"/>
</dbReference>
<dbReference type="InterPro" id="IPR016161">
    <property type="entry name" value="Ald_DH/histidinol_DH"/>
</dbReference>
<dbReference type="GO" id="GO:0006210">
    <property type="term" value="P:thymine catabolic process"/>
    <property type="evidence" value="ECO:0007669"/>
    <property type="project" value="TreeGrafter"/>
</dbReference>
<dbReference type="GO" id="GO:0006574">
    <property type="term" value="P:L-valine catabolic process"/>
    <property type="evidence" value="ECO:0007669"/>
    <property type="project" value="TreeGrafter"/>
</dbReference>
<evidence type="ECO:0000259" key="1">
    <source>
        <dbReference type="Pfam" id="PF00171"/>
    </source>
</evidence>
<reference evidence="2" key="1">
    <citation type="journal article" date="2007" name="ISME J.">
        <title>Genomic plasticity in prokaryotes: the case of the square haloarchaeon.</title>
        <authorList>
            <person name="Cuadros-Orellana S."/>
            <person name="Martin-Cuadrado A.B."/>
            <person name="Legault B."/>
            <person name="D'Auria G."/>
            <person name="Zhaxybayeva O."/>
            <person name="Papke R.T."/>
            <person name="Rodriguez-Valera F."/>
        </authorList>
    </citation>
    <scope>NUCLEOTIDE SEQUENCE</scope>
</reference>
<dbReference type="EMBL" id="EF583982">
    <property type="protein sequence ID" value="ABQ75769.1"/>
    <property type="molecule type" value="Genomic_DNA"/>
</dbReference>
<dbReference type="InterPro" id="IPR016163">
    <property type="entry name" value="Ald_DH_C"/>
</dbReference>
<protein>
    <submittedName>
        <fullName evidence="2">Methylmalonate-semialdehyde dehydrogenase</fullName>
    </submittedName>
</protein>
<dbReference type="PANTHER" id="PTHR43866">
    <property type="entry name" value="MALONATE-SEMIALDEHYDE DEHYDROGENASE"/>
    <property type="match status" value="1"/>
</dbReference>